<feature type="domain" description="Response regulatory" evidence="8">
    <location>
        <begin position="3"/>
        <end position="119"/>
    </location>
</feature>
<protein>
    <submittedName>
        <fullName evidence="9">Response regulator</fullName>
    </submittedName>
</protein>
<evidence type="ECO:0000313" key="10">
    <source>
        <dbReference type="Proteomes" id="UP001595772"/>
    </source>
</evidence>
<dbReference type="PANTHER" id="PTHR43214">
    <property type="entry name" value="TWO-COMPONENT RESPONSE REGULATOR"/>
    <property type="match status" value="1"/>
</dbReference>
<evidence type="ECO:0000256" key="1">
    <source>
        <dbReference type="ARBA" id="ARBA00004496"/>
    </source>
</evidence>
<dbReference type="InterPro" id="IPR058245">
    <property type="entry name" value="NreC/VraR/RcsB-like_REC"/>
</dbReference>
<dbReference type="PRINTS" id="PR00038">
    <property type="entry name" value="HTHLUXR"/>
</dbReference>
<dbReference type="Gene3D" id="3.40.50.2300">
    <property type="match status" value="1"/>
</dbReference>
<dbReference type="InterPro" id="IPR011006">
    <property type="entry name" value="CheY-like_superfamily"/>
</dbReference>
<dbReference type="SUPFAM" id="SSF52172">
    <property type="entry name" value="CheY-like"/>
    <property type="match status" value="1"/>
</dbReference>
<evidence type="ECO:0000256" key="6">
    <source>
        <dbReference type="PROSITE-ProRule" id="PRU00169"/>
    </source>
</evidence>
<evidence type="ECO:0000259" key="8">
    <source>
        <dbReference type="PROSITE" id="PS50110"/>
    </source>
</evidence>
<dbReference type="PANTHER" id="PTHR43214:SF43">
    <property type="entry name" value="TWO-COMPONENT RESPONSE REGULATOR"/>
    <property type="match status" value="1"/>
</dbReference>
<dbReference type="EMBL" id="JBHSAO010000011">
    <property type="protein sequence ID" value="MFC4025121.1"/>
    <property type="molecule type" value="Genomic_DNA"/>
</dbReference>
<evidence type="ECO:0000256" key="2">
    <source>
        <dbReference type="ARBA" id="ARBA00022553"/>
    </source>
</evidence>
<dbReference type="SUPFAM" id="SSF46894">
    <property type="entry name" value="C-terminal effector domain of the bipartite response regulators"/>
    <property type="match status" value="1"/>
</dbReference>
<dbReference type="CDD" id="cd17535">
    <property type="entry name" value="REC_NarL-like"/>
    <property type="match status" value="1"/>
</dbReference>
<dbReference type="PROSITE" id="PS50043">
    <property type="entry name" value="HTH_LUXR_2"/>
    <property type="match status" value="1"/>
</dbReference>
<dbReference type="InterPro" id="IPR016032">
    <property type="entry name" value="Sig_transdc_resp-reg_C-effctor"/>
</dbReference>
<evidence type="ECO:0000256" key="5">
    <source>
        <dbReference type="ARBA" id="ARBA00023163"/>
    </source>
</evidence>
<comment type="subcellular location">
    <subcellularLocation>
        <location evidence="1">Cytoplasm</location>
    </subcellularLocation>
</comment>
<dbReference type="SMART" id="SM00421">
    <property type="entry name" value="HTH_LUXR"/>
    <property type="match status" value="1"/>
</dbReference>
<dbReference type="Pfam" id="PF00072">
    <property type="entry name" value="Response_reg"/>
    <property type="match status" value="1"/>
</dbReference>
<dbReference type="CDD" id="cd06170">
    <property type="entry name" value="LuxR_C_like"/>
    <property type="match status" value="1"/>
</dbReference>
<dbReference type="InterPro" id="IPR039420">
    <property type="entry name" value="WalR-like"/>
</dbReference>
<keyword evidence="10" id="KW-1185">Reference proteome</keyword>
<evidence type="ECO:0000256" key="3">
    <source>
        <dbReference type="ARBA" id="ARBA00023015"/>
    </source>
</evidence>
<keyword evidence="5" id="KW-0804">Transcription</keyword>
<gene>
    <name evidence="9" type="ORF">ACFOUV_15105</name>
</gene>
<dbReference type="Proteomes" id="UP001595772">
    <property type="component" value="Unassembled WGS sequence"/>
</dbReference>
<feature type="modified residue" description="4-aspartylphosphate" evidence="6">
    <location>
        <position position="54"/>
    </location>
</feature>
<sequence>MINVLVVEDQRLFRDGVEAIIERTDDIKVIGAADNGKMAIQQMEQLRPDVVLMDIHMPDMDGIQTTYYLKENYPEVKVVLLTTKAEEDLVISGISVGADGFLIKALHADRLIETIRMAYDGEIVFSGDVARILARRIRELTMSKKQIFALAMERIGYNFTKREIDIAYLLMGNYSNNQIANKLFLGEGTVKNYISEIYNKLDIHNRAKAIAFFKRIAHANKDD</sequence>
<keyword evidence="2 6" id="KW-0597">Phosphoprotein</keyword>
<proteinExistence type="predicted"/>
<keyword evidence="4" id="KW-0238">DNA-binding</keyword>
<name>A0ABV8H1S3_9BACI</name>
<evidence type="ECO:0000313" key="9">
    <source>
        <dbReference type="EMBL" id="MFC4025121.1"/>
    </source>
</evidence>
<reference evidence="10" key="1">
    <citation type="journal article" date="2019" name="Int. J. Syst. Evol. Microbiol.">
        <title>The Global Catalogue of Microorganisms (GCM) 10K type strain sequencing project: providing services to taxonomists for standard genome sequencing and annotation.</title>
        <authorList>
            <consortium name="The Broad Institute Genomics Platform"/>
            <consortium name="The Broad Institute Genome Sequencing Center for Infectious Disease"/>
            <person name="Wu L."/>
            <person name="Ma J."/>
        </authorList>
    </citation>
    <scope>NUCLEOTIDE SEQUENCE [LARGE SCALE GENOMIC DNA]</scope>
    <source>
        <strain evidence="10">IBRC-M 10703</strain>
    </source>
</reference>
<dbReference type="SMART" id="SM00448">
    <property type="entry name" value="REC"/>
    <property type="match status" value="1"/>
</dbReference>
<evidence type="ECO:0000259" key="7">
    <source>
        <dbReference type="PROSITE" id="PS50043"/>
    </source>
</evidence>
<dbReference type="PROSITE" id="PS50110">
    <property type="entry name" value="RESPONSE_REGULATORY"/>
    <property type="match status" value="1"/>
</dbReference>
<organism evidence="9 10">
    <name type="scientific">Oceanobacillus longus</name>
    <dbReference type="NCBI Taxonomy" id="930120"/>
    <lineage>
        <taxon>Bacteria</taxon>
        <taxon>Bacillati</taxon>
        <taxon>Bacillota</taxon>
        <taxon>Bacilli</taxon>
        <taxon>Bacillales</taxon>
        <taxon>Bacillaceae</taxon>
        <taxon>Oceanobacillus</taxon>
    </lineage>
</organism>
<dbReference type="RefSeq" id="WP_379497614.1">
    <property type="nucleotide sequence ID" value="NZ_JBHSAO010000011.1"/>
</dbReference>
<feature type="domain" description="HTH luxR-type" evidence="7">
    <location>
        <begin position="159"/>
        <end position="217"/>
    </location>
</feature>
<dbReference type="InterPro" id="IPR001789">
    <property type="entry name" value="Sig_transdc_resp-reg_receiver"/>
</dbReference>
<accession>A0ABV8H1S3</accession>
<dbReference type="Pfam" id="PF00196">
    <property type="entry name" value="GerE"/>
    <property type="match status" value="1"/>
</dbReference>
<keyword evidence="3" id="KW-0805">Transcription regulation</keyword>
<dbReference type="InterPro" id="IPR000792">
    <property type="entry name" value="Tscrpt_reg_LuxR_C"/>
</dbReference>
<comment type="caution">
    <text evidence="9">The sequence shown here is derived from an EMBL/GenBank/DDBJ whole genome shotgun (WGS) entry which is preliminary data.</text>
</comment>
<evidence type="ECO:0000256" key="4">
    <source>
        <dbReference type="ARBA" id="ARBA00023125"/>
    </source>
</evidence>